<dbReference type="GO" id="GO:0016491">
    <property type="term" value="F:oxidoreductase activity"/>
    <property type="evidence" value="ECO:0007669"/>
    <property type="project" value="UniProtKB-KW"/>
</dbReference>
<sequence>MKTTMTNQVFSPSRRVLLAGLGGAAVASALRLPAFAQGKASAQTGAAVALRARPAAAMLGAGLPKSQIWALETGASGPLRFPKGDLAVTLSNELSAPVVLNWLGIDGAQAASPLTGQAPVLPGGRATFTVSLRQSGTCLVNAQLGETSGLPTAARALIVEDNPPVPVDRDDVLLIEEWRVKPDGSAILPGTSPDGTTPAYTVNGQPSLDITARVNERLRLRFINGGARSPIGLRIENHDVRVMAVDGAPAEPFAARDGQLVLAPGSRIDAFIDATRAPGTISKIILHDGTGPRTIAQITMSNDAPVRAAPLPPADALPSGNLPARLNLQGALRSDLSLDPKAQWVTPAGFSAATPAAYAVKRGRTVVMAISNPTATPIAFRLHGHHFRLLDRLDDGWKPFWLDTLMLDKGQTQRIAFLAEYPGRWLMEATAINWAAPKLVRSYAVE</sequence>
<evidence type="ECO:0000256" key="1">
    <source>
        <dbReference type="ARBA" id="ARBA00022723"/>
    </source>
</evidence>
<dbReference type="HOGENOM" id="CLU_009100_6_1_5"/>
<evidence type="ECO:0000313" key="7">
    <source>
        <dbReference type="EMBL" id="EKS38230.1"/>
    </source>
</evidence>
<dbReference type="PATRIC" id="fig|883078.3.peg.2127"/>
<dbReference type="PANTHER" id="PTHR11709">
    <property type="entry name" value="MULTI-COPPER OXIDASE"/>
    <property type="match status" value="1"/>
</dbReference>
<evidence type="ECO:0000256" key="2">
    <source>
        <dbReference type="ARBA" id="ARBA00023002"/>
    </source>
</evidence>
<proteinExistence type="predicted"/>
<feature type="chain" id="PRO_5003919696" description="Plastocyanin-like domain-containing protein" evidence="4">
    <location>
        <begin position="37"/>
        <end position="446"/>
    </location>
</feature>
<evidence type="ECO:0000313" key="8">
    <source>
        <dbReference type="Proteomes" id="UP000001096"/>
    </source>
</evidence>
<dbReference type="InterPro" id="IPR011706">
    <property type="entry name" value="Cu-oxidase_C"/>
</dbReference>
<feature type="signal peptide" evidence="4">
    <location>
        <begin position="1"/>
        <end position="36"/>
    </location>
</feature>
<name>K8PF98_9BRAD</name>
<dbReference type="AlphaFoldDB" id="K8PF98"/>
<reference evidence="7 8" key="1">
    <citation type="submission" date="2012-04" db="EMBL/GenBank/DDBJ databases">
        <title>The Genome Sequence of Afipia broomeae ATCC 49717.</title>
        <authorList>
            <consortium name="The Broad Institute Genome Sequencing Platform"/>
            <person name="Earl A."/>
            <person name="Ward D."/>
            <person name="Feldgarden M."/>
            <person name="Gevers D."/>
            <person name="Huys G."/>
            <person name="Walker B."/>
            <person name="Young S.K."/>
            <person name="Zeng Q."/>
            <person name="Gargeya S."/>
            <person name="Fitzgerald M."/>
            <person name="Haas B."/>
            <person name="Abouelleil A."/>
            <person name="Alvarado L."/>
            <person name="Arachchi H.M."/>
            <person name="Berlin A."/>
            <person name="Chapman S.B."/>
            <person name="Goldberg J."/>
            <person name="Griggs A."/>
            <person name="Gujja S."/>
            <person name="Hansen M."/>
            <person name="Howarth C."/>
            <person name="Imamovic A."/>
            <person name="Larimer J."/>
            <person name="McCowen C."/>
            <person name="Montmayeur A."/>
            <person name="Murphy C."/>
            <person name="Neiman D."/>
            <person name="Pearson M."/>
            <person name="Priest M."/>
            <person name="Roberts A."/>
            <person name="Saif S."/>
            <person name="Shea T."/>
            <person name="Sisk P."/>
            <person name="Sykes S."/>
            <person name="Wortman J."/>
            <person name="Nusbaum C."/>
            <person name="Birren B."/>
        </authorList>
    </citation>
    <scope>NUCLEOTIDE SEQUENCE [LARGE SCALE GENOMIC DNA]</scope>
    <source>
        <strain evidence="7 8">ATCC 49717</strain>
    </source>
</reference>
<dbReference type="Gene3D" id="2.60.40.420">
    <property type="entry name" value="Cupredoxins - blue copper proteins"/>
    <property type="match status" value="2"/>
</dbReference>
<evidence type="ECO:0000259" key="6">
    <source>
        <dbReference type="Pfam" id="PF07731"/>
    </source>
</evidence>
<organism evidence="7 8">
    <name type="scientific">Afipia broomeae ATCC 49717</name>
    <dbReference type="NCBI Taxonomy" id="883078"/>
    <lineage>
        <taxon>Bacteria</taxon>
        <taxon>Pseudomonadati</taxon>
        <taxon>Pseudomonadota</taxon>
        <taxon>Alphaproteobacteria</taxon>
        <taxon>Hyphomicrobiales</taxon>
        <taxon>Nitrobacteraceae</taxon>
        <taxon>Afipia</taxon>
    </lineage>
</organism>
<evidence type="ECO:0000259" key="5">
    <source>
        <dbReference type="Pfam" id="PF00394"/>
    </source>
</evidence>
<dbReference type="Proteomes" id="UP000001096">
    <property type="component" value="Unassembled WGS sequence"/>
</dbReference>
<gene>
    <name evidence="7" type="ORF">HMPREF9695_02070</name>
</gene>
<keyword evidence="4" id="KW-0732">Signal</keyword>
<keyword evidence="2" id="KW-0560">Oxidoreductase</keyword>
<feature type="domain" description="Plastocyanin-like" evidence="6">
    <location>
        <begin position="345"/>
        <end position="432"/>
    </location>
</feature>
<comment type="caution">
    <text evidence="7">The sequence shown here is derived from an EMBL/GenBank/DDBJ whole genome shotgun (WGS) entry which is preliminary data.</text>
</comment>
<dbReference type="InterPro" id="IPR008972">
    <property type="entry name" value="Cupredoxin"/>
</dbReference>
<dbReference type="InterPro" id="IPR001117">
    <property type="entry name" value="Cu-oxidase_2nd"/>
</dbReference>
<dbReference type="InterPro" id="IPR045087">
    <property type="entry name" value="Cu-oxidase_fam"/>
</dbReference>
<evidence type="ECO:0000256" key="4">
    <source>
        <dbReference type="SAM" id="SignalP"/>
    </source>
</evidence>
<keyword evidence="1" id="KW-0479">Metal-binding</keyword>
<keyword evidence="8" id="KW-1185">Reference proteome</keyword>
<dbReference type="PANTHER" id="PTHR11709:SF394">
    <property type="entry name" value="FI03373P-RELATED"/>
    <property type="match status" value="1"/>
</dbReference>
<dbReference type="Pfam" id="PF00394">
    <property type="entry name" value="Cu-oxidase"/>
    <property type="match status" value="1"/>
</dbReference>
<dbReference type="PROSITE" id="PS51318">
    <property type="entry name" value="TAT"/>
    <property type="match status" value="1"/>
</dbReference>
<accession>K8PF98</accession>
<protein>
    <recommendedName>
        <fullName evidence="9">Plastocyanin-like domain-containing protein</fullName>
    </recommendedName>
</protein>
<feature type="domain" description="Plastocyanin-like" evidence="5">
    <location>
        <begin position="198"/>
        <end position="279"/>
    </location>
</feature>
<dbReference type="GO" id="GO:0005507">
    <property type="term" value="F:copper ion binding"/>
    <property type="evidence" value="ECO:0007669"/>
    <property type="project" value="InterPro"/>
</dbReference>
<evidence type="ECO:0008006" key="9">
    <source>
        <dbReference type="Google" id="ProtNLM"/>
    </source>
</evidence>
<dbReference type="Pfam" id="PF07731">
    <property type="entry name" value="Cu-oxidase_2"/>
    <property type="match status" value="1"/>
</dbReference>
<dbReference type="SUPFAM" id="SSF49503">
    <property type="entry name" value="Cupredoxins"/>
    <property type="match status" value="2"/>
</dbReference>
<dbReference type="EMBL" id="AGWX01000003">
    <property type="protein sequence ID" value="EKS38230.1"/>
    <property type="molecule type" value="Genomic_DNA"/>
</dbReference>
<evidence type="ECO:0000256" key="3">
    <source>
        <dbReference type="ARBA" id="ARBA00023008"/>
    </source>
</evidence>
<keyword evidence="3" id="KW-0186">Copper</keyword>
<dbReference type="eggNOG" id="COG2132">
    <property type="taxonomic scope" value="Bacteria"/>
</dbReference>
<dbReference type="InterPro" id="IPR006311">
    <property type="entry name" value="TAT_signal"/>
</dbReference>